<dbReference type="Proteomes" id="UP000002812">
    <property type="component" value="Unassembled WGS sequence"/>
</dbReference>
<dbReference type="InterPro" id="IPR036689">
    <property type="entry name" value="ESAT-6-like_sf"/>
</dbReference>
<reference evidence="3" key="2">
    <citation type="submission" date="2012-06" db="EMBL/GenBank/DDBJ databases">
        <title>Comparative genomic analyses of Aspergillus oryzae 3.042 and A. oryzae RIB40 for soy-sauce fermentation.</title>
        <authorList>
            <person name="Zhao G."/>
            <person name="Hou L."/>
            <person name="Wang C."/>
            <person name="Cao X."/>
        </authorList>
    </citation>
    <scope>NUCLEOTIDE SEQUENCE [LARGE SCALE GENOMIC DNA]</scope>
    <source>
        <strain evidence="3">3.042</strain>
    </source>
</reference>
<sequence>MYLSKIISISFLAALAGAAATPSNLEARQESSCSQAQSALKQTSQHYKSLADQWNGSAKRAIQQLLSQLNAETANIADICAKLAEAEKSAHESYGGIQVQEYGWLLEGPQKINSKSNVRRPQGFQQPSEENMYPCWNAVHSSFAHGWV</sequence>
<dbReference type="AlphaFoldDB" id="I8IDA0"/>
<dbReference type="Gene3D" id="1.10.287.1060">
    <property type="entry name" value="ESAT-6-like"/>
    <property type="match status" value="1"/>
</dbReference>
<keyword evidence="1" id="KW-0732">Signal</keyword>
<evidence type="ECO:0000313" key="2">
    <source>
        <dbReference type="EMBL" id="EIT75806.1"/>
    </source>
</evidence>
<evidence type="ECO:0000256" key="1">
    <source>
        <dbReference type="SAM" id="SignalP"/>
    </source>
</evidence>
<evidence type="ECO:0000313" key="3">
    <source>
        <dbReference type="Proteomes" id="UP000002812"/>
    </source>
</evidence>
<dbReference type="EMBL" id="AKHY01000175">
    <property type="protein sequence ID" value="EIT75806.1"/>
    <property type="molecule type" value="Genomic_DNA"/>
</dbReference>
<protein>
    <submittedName>
        <fullName evidence="2">Uncharacterized protein</fullName>
    </submittedName>
</protein>
<dbReference type="OrthoDB" id="4493557at2759"/>
<name>I8IDA0_ASPO3</name>
<feature type="chain" id="PRO_5003713534" evidence="1">
    <location>
        <begin position="21"/>
        <end position="148"/>
    </location>
</feature>
<comment type="caution">
    <text evidence="2">The sequence shown here is derived from an EMBL/GenBank/DDBJ whole genome shotgun (WGS) entry which is preliminary data.</text>
</comment>
<proteinExistence type="predicted"/>
<gene>
    <name evidence="2" type="ORF">Ao3042_08174</name>
</gene>
<accession>I8IDA0</accession>
<dbReference type="HOGENOM" id="CLU_1758441_0_0_1"/>
<reference evidence="2 3" key="1">
    <citation type="journal article" date="2012" name="Eukaryot. Cell">
        <title>Draft genome sequence of Aspergillus oryzae strain 3.042.</title>
        <authorList>
            <person name="Zhao G."/>
            <person name="Yao Y."/>
            <person name="Qi W."/>
            <person name="Wang C."/>
            <person name="Hou L."/>
            <person name="Zeng B."/>
            <person name="Cao X."/>
        </authorList>
    </citation>
    <scope>NUCLEOTIDE SEQUENCE [LARGE SCALE GENOMIC DNA]</scope>
    <source>
        <strain evidence="2 3">3.042</strain>
    </source>
</reference>
<feature type="signal peptide" evidence="1">
    <location>
        <begin position="1"/>
        <end position="20"/>
    </location>
</feature>
<organism evidence="2 3">
    <name type="scientific">Aspergillus oryzae (strain 3.042)</name>
    <name type="common">Yellow koji mold</name>
    <dbReference type="NCBI Taxonomy" id="1160506"/>
    <lineage>
        <taxon>Eukaryota</taxon>
        <taxon>Fungi</taxon>
        <taxon>Dikarya</taxon>
        <taxon>Ascomycota</taxon>
        <taxon>Pezizomycotina</taxon>
        <taxon>Eurotiomycetes</taxon>
        <taxon>Eurotiomycetidae</taxon>
        <taxon>Eurotiales</taxon>
        <taxon>Aspergillaceae</taxon>
        <taxon>Aspergillus</taxon>
        <taxon>Aspergillus subgen. Circumdati</taxon>
    </lineage>
</organism>
<dbReference type="SUPFAM" id="SSF140453">
    <property type="entry name" value="EsxAB dimer-like"/>
    <property type="match status" value="1"/>
</dbReference>